<feature type="region of interest" description="Disordered" evidence="1">
    <location>
        <begin position="321"/>
        <end position="348"/>
    </location>
</feature>
<sequence length="348" mass="38575">MGGKWDEAAAAQEELPLSLLNLQADEDAKQETTMYGHCRRSPEAAKKTRPVGGANKMILGRAVARQLVIKRNSLMARPVDGLGVGLLQASFQDSRLQVIVASTRRERHPTAYDSKLTMMLSIGCETIENDIHQFRRGTTKHITFKPDCLSPRLQSSRMLSWFARYGLCLQDHPSQTTTLGPVQDIGRPLVELDACNGIKSLNYDLTICGPDLSPIARPYLECASCFCGLVPSPLHLQAESPAHLYEEYEMFTYAEEYEMFSYSEMHGTPKSSTGDNRGWAISSNDPVSRQRGGPHTRGGDVRFCLGTSMRVLRSVTCGLSPQPQLQPSPNIPQRPQLCPSNWSQMDST</sequence>
<dbReference type="Proteomes" id="UP001285441">
    <property type="component" value="Unassembled WGS sequence"/>
</dbReference>
<reference evidence="2" key="1">
    <citation type="journal article" date="2023" name="Mol. Phylogenet. Evol.">
        <title>Genome-scale phylogeny and comparative genomics of the fungal order Sordariales.</title>
        <authorList>
            <person name="Hensen N."/>
            <person name="Bonometti L."/>
            <person name="Westerberg I."/>
            <person name="Brannstrom I.O."/>
            <person name="Guillou S."/>
            <person name="Cros-Aarteil S."/>
            <person name="Calhoun S."/>
            <person name="Haridas S."/>
            <person name="Kuo A."/>
            <person name="Mondo S."/>
            <person name="Pangilinan J."/>
            <person name="Riley R."/>
            <person name="LaButti K."/>
            <person name="Andreopoulos B."/>
            <person name="Lipzen A."/>
            <person name="Chen C."/>
            <person name="Yan M."/>
            <person name="Daum C."/>
            <person name="Ng V."/>
            <person name="Clum A."/>
            <person name="Steindorff A."/>
            <person name="Ohm R.A."/>
            <person name="Martin F."/>
            <person name="Silar P."/>
            <person name="Natvig D.O."/>
            <person name="Lalanne C."/>
            <person name="Gautier V."/>
            <person name="Ament-Velasquez S.L."/>
            <person name="Kruys A."/>
            <person name="Hutchinson M.I."/>
            <person name="Powell A.J."/>
            <person name="Barry K."/>
            <person name="Miller A.N."/>
            <person name="Grigoriev I.V."/>
            <person name="Debuchy R."/>
            <person name="Gladieux P."/>
            <person name="Hiltunen Thoren M."/>
            <person name="Johannesson H."/>
        </authorList>
    </citation>
    <scope>NUCLEOTIDE SEQUENCE</scope>
    <source>
        <strain evidence="2">CBS 232.78</strain>
    </source>
</reference>
<gene>
    <name evidence="2" type="ORF">B0H63DRAFT_513594</name>
</gene>
<protein>
    <submittedName>
        <fullName evidence="2">Uncharacterized protein</fullName>
    </submittedName>
</protein>
<name>A0AAE0N6I2_9PEZI</name>
<proteinExistence type="predicted"/>
<evidence type="ECO:0000256" key="1">
    <source>
        <dbReference type="SAM" id="MobiDB-lite"/>
    </source>
</evidence>
<feature type="compositionally biased region" description="Polar residues" evidence="1">
    <location>
        <begin position="338"/>
        <end position="348"/>
    </location>
</feature>
<dbReference type="EMBL" id="JAULSW010000008">
    <property type="protein sequence ID" value="KAK3372090.1"/>
    <property type="molecule type" value="Genomic_DNA"/>
</dbReference>
<keyword evidence="3" id="KW-1185">Reference proteome</keyword>
<accession>A0AAE0N6I2</accession>
<comment type="caution">
    <text evidence="2">The sequence shown here is derived from an EMBL/GenBank/DDBJ whole genome shotgun (WGS) entry which is preliminary data.</text>
</comment>
<evidence type="ECO:0000313" key="3">
    <source>
        <dbReference type="Proteomes" id="UP001285441"/>
    </source>
</evidence>
<evidence type="ECO:0000313" key="2">
    <source>
        <dbReference type="EMBL" id="KAK3372090.1"/>
    </source>
</evidence>
<feature type="compositionally biased region" description="Polar residues" evidence="1">
    <location>
        <begin position="269"/>
        <end position="287"/>
    </location>
</feature>
<organism evidence="2 3">
    <name type="scientific">Podospora didyma</name>
    <dbReference type="NCBI Taxonomy" id="330526"/>
    <lineage>
        <taxon>Eukaryota</taxon>
        <taxon>Fungi</taxon>
        <taxon>Dikarya</taxon>
        <taxon>Ascomycota</taxon>
        <taxon>Pezizomycotina</taxon>
        <taxon>Sordariomycetes</taxon>
        <taxon>Sordariomycetidae</taxon>
        <taxon>Sordariales</taxon>
        <taxon>Podosporaceae</taxon>
        <taxon>Podospora</taxon>
    </lineage>
</organism>
<reference evidence="2" key="2">
    <citation type="submission" date="2023-06" db="EMBL/GenBank/DDBJ databases">
        <authorList>
            <consortium name="Lawrence Berkeley National Laboratory"/>
            <person name="Haridas S."/>
            <person name="Hensen N."/>
            <person name="Bonometti L."/>
            <person name="Westerberg I."/>
            <person name="Brannstrom I.O."/>
            <person name="Guillou S."/>
            <person name="Cros-Aarteil S."/>
            <person name="Calhoun S."/>
            <person name="Kuo A."/>
            <person name="Mondo S."/>
            <person name="Pangilinan J."/>
            <person name="Riley R."/>
            <person name="LaButti K."/>
            <person name="Andreopoulos B."/>
            <person name="Lipzen A."/>
            <person name="Chen C."/>
            <person name="Yanf M."/>
            <person name="Daum C."/>
            <person name="Ng V."/>
            <person name="Clum A."/>
            <person name="Steindorff A."/>
            <person name="Ohm R."/>
            <person name="Martin F."/>
            <person name="Silar P."/>
            <person name="Natvig D."/>
            <person name="Lalanne C."/>
            <person name="Gautier V."/>
            <person name="Ament-velasquez S.L."/>
            <person name="Kruys A."/>
            <person name="Hutchinson M.I."/>
            <person name="Powell A.J."/>
            <person name="Barry K."/>
            <person name="Miller A.N."/>
            <person name="Grigoriev I.V."/>
            <person name="Debuchy R."/>
            <person name="Gladieux P."/>
            <person name="Thoren M.H."/>
            <person name="Johannesson H."/>
        </authorList>
    </citation>
    <scope>NUCLEOTIDE SEQUENCE</scope>
    <source>
        <strain evidence="2">CBS 232.78</strain>
    </source>
</reference>
<dbReference type="AlphaFoldDB" id="A0AAE0N6I2"/>
<feature type="region of interest" description="Disordered" evidence="1">
    <location>
        <begin position="268"/>
        <end position="300"/>
    </location>
</feature>